<gene>
    <name evidence="1" type="ORF">CPAV1605_396</name>
</gene>
<name>A0A5E8CHG7_9ZZZZ</name>
<proteinExistence type="predicted"/>
<reference evidence="1" key="1">
    <citation type="submission" date="2019-09" db="EMBL/GenBank/DDBJ databases">
        <authorList>
            <person name="Needham M D."/>
        </authorList>
    </citation>
    <scope>NUCLEOTIDE SEQUENCE</scope>
</reference>
<evidence type="ECO:0000313" key="1">
    <source>
        <dbReference type="EMBL" id="VVU94671.1"/>
    </source>
</evidence>
<organism evidence="1">
    <name type="scientific">seawater metagenome</name>
    <dbReference type="NCBI Taxonomy" id="1561972"/>
    <lineage>
        <taxon>unclassified sequences</taxon>
        <taxon>metagenomes</taxon>
        <taxon>ecological metagenomes</taxon>
    </lineage>
</organism>
<protein>
    <submittedName>
        <fullName evidence="1">Uncharacterized protein</fullName>
    </submittedName>
</protein>
<sequence>MITYLLTVIGIGYFMTGCAKKPTMPQANA</sequence>
<dbReference type="EMBL" id="CABVLZ010000002">
    <property type="protein sequence ID" value="VVU94671.1"/>
    <property type="molecule type" value="Genomic_DNA"/>
</dbReference>
<accession>A0A5E8CHG7</accession>
<dbReference type="AlphaFoldDB" id="A0A5E8CHG7"/>